<feature type="binding site" evidence="9">
    <location>
        <begin position="185"/>
        <end position="191"/>
    </location>
    <ligand>
        <name>GTP</name>
        <dbReference type="ChEBI" id="CHEBI:37565"/>
    </ligand>
</feature>
<accession>A0A2A2KMU4</accession>
<dbReference type="EMBL" id="LIAE01008193">
    <property type="protein sequence ID" value="PAV75163.1"/>
    <property type="molecule type" value="Genomic_DNA"/>
</dbReference>
<dbReference type="GO" id="GO:0003924">
    <property type="term" value="F:GTPase activity"/>
    <property type="evidence" value="ECO:0007669"/>
    <property type="project" value="InterPro"/>
</dbReference>
<dbReference type="PANTHER" id="PTHR10218">
    <property type="entry name" value="GTP-BINDING PROTEIN ALPHA SUBUNIT"/>
    <property type="match status" value="1"/>
</dbReference>
<organism evidence="11 12">
    <name type="scientific">Diploscapter pachys</name>
    <dbReference type="NCBI Taxonomy" id="2018661"/>
    <lineage>
        <taxon>Eukaryota</taxon>
        <taxon>Metazoa</taxon>
        <taxon>Ecdysozoa</taxon>
        <taxon>Nematoda</taxon>
        <taxon>Chromadorea</taxon>
        <taxon>Rhabditida</taxon>
        <taxon>Rhabditina</taxon>
        <taxon>Rhabditomorpha</taxon>
        <taxon>Rhabditoidea</taxon>
        <taxon>Rhabditidae</taxon>
        <taxon>Diploscapter</taxon>
    </lineage>
</organism>
<dbReference type="GO" id="GO:0005737">
    <property type="term" value="C:cytoplasm"/>
    <property type="evidence" value="ECO:0007669"/>
    <property type="project" value="TreeGrafter"/>
</dbReference>
<dbReference type="SMART" id="SM00275">
    <property type="entry name" value="G_alpha"/>
    <property type="match status" value="1"/>
</dbReference>
<evidence type="ECO:0000256" key="9">
    <source>
        <dbReference type="PIRSR" id="PIRSR601019-1"/>
    </source>
</evidence>
<dbReference type="Proteomes" id="UP000218231">
    <property type="component" value="Unassembled WGS sequence"/>
</dbReference>
<evidence type="ECO:0000313" key="12">
    <source>
        <dbReference type="Proteomes" id="UP000218231"/>
    </source>
</evidence>
<dbReference type="InterPro" id="IPR011025">
    <property type="entry name" value="GproteinA_insert"/>
</dbReference>
<keyword evidence="2 10" id="KW-0479">Metal-binding</keyword>
<feature type="binding site" evidence="9">
    <location>
        <begin position="279"/>
        <end position="282"/>
    </location>
    <ligand>
        <name>GTP</name>
        <dbReference type="ChEBI" id="CHEBI:37565"/>
    </ligand>
</feature>
<evidence type="ECO:0000256" key="7">
    <source>
        <dbReference type="ARBA" id="ARBA00023224"/>
    </source>
</evidence>
<evidence type="ECO:0000256" key="8">
    <source>
        <dbReference type="ARBA" id="ARBA00023288"/>
    </source>
</evidence>
<dbReference type="SUPFAM" id="SSF52540">
    <property type="entry name" value="P-loop containing nucleoside triphosphate hydrolases"/>
    <property type="match status" value="1"/>
</dbReference>
<dbReference type="GO" id="GO:0005525">
    <property type="term" value="F:GTP binding"/>
    <property type="evidence" value="ECO:0007669"/>
    <property type="project" value="UniProtKB-KW"/>
</dbReference>
<dbReference type="Gene3D" id="3.40.50.300">
    <property type="entry name" value="P-loop containing nucleotide triphosphate hydrolases"/>
    <property type="match status" value="1"/>
</dbReference>
<dbReference type="FunFam" id="3.40.50.300:FF:002307">
    <property type="entry name" value="Guanine nucleotide-binding protein G(k) subunit alpha"/>
    <property type="match status" value="1"/>
</dbReference>
<dbReference type="GO" id="GO:0031683">
    <property type="term" value="F:G-protein beta/gamma-subunit complex binding"/>
    <property type="evidence" value="ECO:0007669"/>
    <property type="project" value="InterPro"/>
</dbReference>
<dbReference type="GO" id="GO:0001664">
    <property type="term" value="F:G protein-coupled receptor binding"/>
    <property type="evidence" value="ECO:0007669"/>
    <property type="project" value="TreeGrafter"/>
</dbReference>
<name>A0A2A2KMU4_9BILA</name>
<dbReference type="GO" id="GO:0005834">
    <property type="term" value="C:heterotrimeric G-protein complex"/>
    <property type="evidence" value="ECO:0007669"/>
    <property type="project" value="TreeGrafter"/>
</dbReference>
<evidence type="ECO:0000256" key="10">
    <source>
        <dbReference type="PIRSR" id="PIRSR601019-2"/>
    </source>
</evidence>
<protein>
    <recommendedName>
        <fullName evidence="13">G-protein alpha subunit</fullName>
    </recommendedName>
</protein>
<keyword evidence="5 9" id="KW-0342">GTP-binding</keyword>
<evidence type="ECO:0008006" key="13">
    <source>
        <dbReference type="Google" id="ProtNLM"/>
    </source>
</evidence>
<feature type="binding site" evidence="9">
    <location>
        <begin position="210"/>
        <end position="214"/>
    </location>
    <ligand>
        <name>GTP</name>
        <dbReference type="ChEBI" id="CHEBI:37565"/>
    </ligand>
</feature>
<proteinExistence type="predicted"/>
<dbReference type="GO" id="GO:0007188">
    <property type="term" value="P:adenylate cyclase-modulating G protein-coupled receptor signaling pathway"/>
    <property type="evidence" value="ECO:0007669"/>
    <property type="project" value="TreeGrafter"/>
</dbReference>
<keyword evidence="4 10" id="KW-0460">Magnesium</keyword>
<feature type="binding site" evidence="9">
    <location>
        <position position="335"/>
    </location>
    <ligand>
        <name>GTP</name>
        <dbReference type="ChEBI" id="CHEBI:37565"/>
    </ligand>
</feature>
<dbReference type="InterPro" id="IPR001019">
    <property type="entry name" value="Gprotein_alpha_su"/>
</dbReference>
<evidence type="ECO:0000256" key="3">
    <source>
        <dbReference type="ARBA" id="ARBA00022741"/>
    </source>
</evidence>
<dbReference type="STRING" id="2018661.A0A2A2KMU4"/>
<evidence type="ECO:0000256" key="2">
    <source>
        <dbReference type="ARBA" id="ARBA00022723"/>
    </source>
</evidence>
<feature type="binding site" evidence="10">
    <location>
        <position position="54"/>
    </location>
    <ligand>
        <name>Mg(2+)</name>
        <dbReference type="ChEBI" id="CHEBI:18420"/>
    </ligand>
</feature>
<keyword evidence="7" id="KW-0807">Transducer</keyword>
<evidence type="ECO:0000313" key="11">
    <source>
        <dbReference type="EMBL" id="PAV75163.1"/>
    </source>
</evidence>
<dbReference type="AlphaFoldDB" id="A0A2A2KMU4"/>
<dbReference type="Gene3D" id="1.10.400.10">
    <property type="entry name" value="GI Alpha 1, domain 2-like"/>
    <property type="match status" value="1"/>
</dbReference>
<evidence type="ECO:0000256" key="4">
    <source>
        <dbReference type="ARBA" id="ARBA00022842"/>
    </source>
</evidence>
<sequence>MLMGLCQSDLDAIAMSDKNQYKNSKMIDREIEKQSKVMPPQKLLLLGPGESGKSTTLKQIKILHQSGFSDLEIEERKYVVFQNLFSGVASILEYIDKHKYPLIGNEVSEAREIFERYAATKVNYALEEIPIKVKNAILILWKDKQIQLAVSCRSEFHLSESIIYFLENLDRIAEPGYKPTYQDILHTRVPTTGVVKMKFTAKNIDFEVYDVGGQRSERRKWLFVFDNVDAIIFIVAVSEYDQVLKEDATTNRLYEAIELYRSIAASNYFIDTSIILFLNKKDLLEAKVGKVPIKNYFKDYEGENTFEDGIRYFRRRFDRATVGRQKRPYFHVTQATDTRQIEVVISCVLDAIIQENLKDTGMV</sequence>
<dbReference type="GO" id="GO:0046872">
    <property type="term" value="F:metal ion binding"/>
    <property type="evidence" value="ECO:0007669"/>
    <property type="project" value="UniProtKB-KW"/>
</dbReference>
<keyword evidence="12" id="KW-1185">Reference proteome</keyword>
<feature type="binding site" evidence="9">
    <location>
        <begin position="50"/>
        <end position="55"/>
    </location>
    <ligand>
        <name>GTP</name>
        <dbReference type="ChEBI" id="CHEBI:37565"/>
    </ligand>
</feature>
<keyword evidence="3 9" id="KW-0547">Nucleotide-binding</keyword>
<keyword evidence="6" id="KW-0564">Palmitate</keyword>
<dbReference type="SUPFAM" id="SSF47895">
    <property type="entry name" value="Transducin (alpha subunit), insertion domain"/>
    <property type="match status" value="1"/>
</dbReference>
<feature type="binding site" evidence="10">
    <location>
        <position position="191"/>
    </location>
    <ligand>
        <name>Mg(2+)</name>
        <dbReference type="ChEBI" id="CHEBI:18420"/>
    </ligand>
</feature>
<dbReference type="OrthoDB" id="5817230at2759"/>
<keyword evidence="8" id="KW-0449">Lipoprotein</keyword>
<dbReference type="PRINTS" id="PR00318">
    <property type="entry name" value="GPROTEINA"/>
</dbReference>
<evidence type="ECO:0000256" key="6">
    <source>
        <dbReference type="ARBA" id="ARBA00023139"/>
    </source>
</evidence>
<keyword evidence="1" id="KW-0519">Myristate</keyword>
<dbReference type="InterPro" id="IPR027417">
    <property type="entry name" value="P-loop_NTPase"/>
</dbReference>
<gene>
    <name evidence="11" type="ORF">WR25_04058</name>
</gene>
<evidence type="ECO:0000256" key="1">
    <source>
        <dbReference type="ARBA" id="ARBA00022707"/>
    </source>
</evidence>
<dbReference type="Pfam" id="PF00503">
    <property type="entry name" value="G-alpha"/>
    <property type="match status" value="1"/>
</dbReference>
<dbReference type="PROSITE" id="PS51882">
    <property type="entry name" value="G_ALPHA"/>
    <property type="match status" value="1"/>
</dbReference>
<reference evidence="11 12" key="1">
    <citation type="journal article" date="2017" name="Curr. Biol.">
        <title>Genome architecture and evolution of a unichromosomal asexual nematode.</title>
        <authorList>
            <person name="Fradin H."/>
            <person name="Zegar C."/>
            <person name="Gutwein M."/>
            <person name="Lucas J."/>
            <person name="Kovtun M."/>
            <person name="Corcoran D."/>
            <person name="Baugh L.R."/>
            <person name="Kiontke K."/>
            <person name="Gunsalus K."/>
            <person name="Fitch D.H."/>
            <person name="Piano F."/>
        </authorList>
    </citation>
    <scope>NUCLEOTIDE SEQUENCE [LARGE SCALE GENOMIC DNA]</scope>
    <source>
        <strain evidence="11">PF1309</strain>
    </source>
</reference>
<comment type="caution">
    <text evidence="11">The sequence shown here is derived from an EMBL/GenBank/DDBJ whole genome shotgun (WGS) entry which is preliminary data.</text>
</comment>
<dbReference type="CDD" id="cd00066">
    <property type="entry name" value="G-alpha"/>
    <property type="match status" value="1"/>
</dbReference>
<evidence type="ECO:0000256" key="5">
    <source>
        <dbReference type="ARBA" id="ARBA00023134"/>
    </source>
</evidence>
<dbReference type="PANTHER" id="PTHR10218:SF225">
    <property type="entry name" value="GUANINE NUCLEOTIDE-BINDING PROTEIN ALPHA-10 SUBUNIT"/>
    <property type="match status" value="1"/>
</dbReference>